<dbReference type="Gene3D" id="3.40.630.30">
    <property type="match status" value="1"/>
</dbReference>
<accession>A0A5C5U5S9</accession>
<evidence type="ECO:0000313" key="1">
    <source>
        <dbReference type="EMBL" id="TWT20660.1"/>
    </source>
</evidence>
<organism evidence="1 2">
    <name type="scientific">Luteimonas wenzhouensis</name>
    <dbReference type="NCBI Taxonomy" id="2599615"/>
    <lineage>
        <taxon>Bacteria</taxon>
        <taxon>Pseudomonadati</taxon>
        <taxon>Pseudomonadota</taxon>
        <taxon>Gammaproteobacteria</taxon>
        <taxon>Lysobacterales</taxon>
        <taxon>Lysobacteraceae</taxon>
        <taxon>Luteimonas</taxon>
    </lineage>
</organism>
<name>A0A5C5U5S9_9GAMM</name>
<reference evidence="1 2" key="1">
    <citation type="submission" date="2019-07" db="EMBL/GenBank/DDBJ databases">
        <title>Luteimonas sp. YD-1 nov., isolated from acidic soil.</title>
        <authorList>
            <person name="Zhou J."/>
        </authorList>
    </citation>
    <scope>NUCLEOTIDE SEQUENCE [LARGE SCALE GENOMIC DNA]</scope>
    <source>
        <strain evidence="1 2">YD-1</strain>
    </source>
</reference>
<dbReference type="SUPFAM" id="SSF55729">
    <property type="entry name" value="Acyl-CoA N-acyltransferases (Nat)"/>
    <property type="match status" value="1"/>
</dbReference>
<dbReference type="OrthoDB" id="5936345at2"/>
<comment type="caution">
    <text evidence="1">The sequence shown here is derived from an EMBL/GenBank/DDBJ whole genome shotgun (WGS) entry which is preliminary data.</text>
</comment>
<evidence type="ECO:0000313" key="2">
    <source>
        <dbReference type="Proteomes" id="UP000315949"/>
    </source>
</evidence>
<proteinExistence type="predicted"/>
<dbReference type="InterPro" id="IPR016181">
    <property type="entry name" value="Acyl_CoA_acyltransferase"/>
</dbReference>
<gene>
    <name evidence="1" type="ORF">FQY79_04845</name>
</gene>
<keyword evidence="2" id="KW-1185">Reference proteome</keyword>
<dbReference type="Proteomes" id="UP000315949">
    <property type="component" value="Unassembled WGS sequence"/>
</dbReference>
<dbReference type="AlphaFoldDB" id="A0A5C5U5S9"/>
<dbReference type="EMBL" id="VOHE01000002">
    <property type="protein sequence ID" value="TWT20660.1"/>
    <property type="molecule type" value="Genomic_DNA"/>
</dbReference>
<evidence type="ECO:0008006" key="3">
    <source>
        <dbReference type="Google" id="ProtNLM"/>
    </source>
</evidence>
<dbReference type="RefSeq" id="WP_146311324.1">
    <property type="nucleotide sequence ID" value="NZ_VOHE01000002.1"/>
</dbReference>
<sequence length="342" mass="38123">MSAQAHGGYRVEEADLARDGDAAVGVWRASLRDGAGRAAKLEWFYRAAPEGAHLQVLRPGTGHEVLGTAGVGWRRMRAGARTLRGGLLADMAVLPGHRTLGPAMQLQRAASDRALAEGDLVYGFPNANAVPVVKRLGYVHLGDMVLYVRALRHAPYLERRLPRPLATLLGRAIDTAFALHDRLRNLHRGALHAQWSEGPLDLVHPRWPRPGMLEGVRDRAALEWRFAHNPLAAFRFLYLRRAPDAQPMAWFVCRRDGDVLHIADFGFAPGAPVAHCVATLAREATARGGRSLVVECCLPDEERSALLRAWFRERQRRPIYARWRDPEQAARAVRFTSFDEDE</sequence>
<protein>
    <recommendedName>
        <fullName evidence="3">GNAT family N-acetyltransferase</fullName>
    </recommendedName>
</protein>